<dbReference type="Pfam" id="PF04186">
    <property type="entry name" value="FxsA"/>
    <property type="match status" value="1"/>
</dbReference>
<sequence>MPYLLLALLAYPVAEVIAMVLVAKAIGTGWLVAWLVLAAVAGFTMLRHHKLAVGMSLLGDLRSGRLTPHSLFWVARYYIAAVLLLLPGVIGDVIALLMLLPWGRDKVAQVPQETVLEGEYREIDPRVGPGRRLEGRD</sequence>
<feature type="transmembrane region" description="Helical" evidence="1">
    <location>
        <begin position="28"/>
        <end position="46"/>
    </location>
</feature>
<dbReference type="PANTHER" id="PTHR35335">
    <property type="entry name" value="UPF0716 PROTEIN FXSA"/>
    <property type="match status" value="1"/>
</dbReference>
<dbReference type="RefSeq" id="WP_176216869.1">
    <property type="nucleotide sequence ID" value="NZ_FWXD01000009.1"/>
</dbReference>
<keyword evidence="3" id="KW-1185">Reference proteome</keyword>
<dbReference type="InterPro" id="IPR007313">
    <property type="entry name" value="FxsA"/>
</dbReference>
<organism evidence="2 3">
    <name type="scientific">Andreprevotia lacus DSM 23236</name>
    <dbReference type="NCBI Taxonomy" id="1121001"/>
    <lineage>
        <taxon>Bacteria</taxon>
        <taxon>Pseudomonadati</taxon>
        <taxon>Pseudomonadota</taxon>
        <taxon>Betaproteobacteria</taxon>
        <taxon>Neisseriales</taxon>
        <taxon>Chitinibacteraceae</taxon>
        <taxon>Andreprevotia</taxon>
    </lineage>
</organism>
<evidence type="ECO:0000256" key="1">
    <source>
        <dbReference type="SAM" id="Phobius"/>
    </source>
</evidence>
<proteinExistence type="predicted"/>
<accession>A0A1W1XKU9</accession>
<dbReference type="EMBL" id="FWXD01000009">
    <property type="protein sequence ID" value="SMC24462.1"/>
    <property type="molecule type" value="Genomic_DNA"/>
</dbReference>
<keyword evidence="1" id="KW-0472">Membrane</keyword>
<feature type="transmembrane region" description="Helical" evidence="1">
    <location>
        <begin position="77"/>
        <end position="100"/>
    </location>
</feature>
<dbReference type="Proteomes" id="UP000192761">
    <property type="component" value="Unassembled WGS sequence"/>
</dbReference>
<protein>
    <submittedName>
        <fullName evidence="2">UPF0716 protein FxsA</fullName>
    </submittedName>
</protein>
<evidence type="ECO:0000313" key="2">
    <source>
        <dbReference type="EMBL" id="SMC24462.1"/>
    </source>
</evidence>
<name>A0A1W1XKU9_9NEIS</name>
<keyword evidence="1" id="KW-1133">Transmembrane helix</keyword>
<gene>
    <name evidence="2" type="ORF">SAMN02745857_01910</name>
</gene>
<keyword evidence="1" id="KW-0812">Transmembrane</keyword>
<dbReference type="AlphaFoldDB" id="A0A1W1XKU9"/>
<dbReference type="GO" id="GO:0016020">
    <property type="term" value="C:membrane"/>
    <property type="evidence" value="ECO:0007669"/>
    <property type="project" value="InterPro"/>
</dbReference>
<evidence type="ECO:0000313" key="3">
    <source>
        <dbReference type="Proteomes" id="UP000192761"/>
    </source>
</evidence>
<dbReference type="STRING" id="1121001.SAMN02745857_01910"/>
<dbReference type="NCBIfam" id="NF008528">
    <property type="entry name" value="PRK11463.1-2"/>
    <property type="match status" value="1"/>
</dbReference>
<dbReference type="PANTHER" id="PTHR35335:SF1">
    <property type="entry name" value="UPF0716 PROTEIN FXSA"/>
    <property type="match status" value="1"/>
</dbReference>
<reference evidence="2 3" key="1">
    <citation type="submission" date="2017-04" db="EMBL/GenBank/DDBJ databases">
        <authorList>
            <person name="Afonso C.L."/>
            <person name="Miller P.J."/>
            <person name="Scott M.A."/>
            <person name="Spackman E."/>
            <person name="Goraichik I."/>
            <person name="Dimitrov K.M."/>
            <person name="Suarez D.L."/>
            <person name="Swayne D.E."/>
        </authorList>
    </citation>
    <scope>NUCLEOTIDE SEQUENCE [LARGE SCALE GENOMIC DNA]</scope>
    <source>
        <strain evidence="2 3">DSM 23236</strain>
    </source>
</reference>